<evidence type="ECO:0000313" key="3">
    <source>
        <dbReference type="EMBL" id="SHE93960.1"/>
    </source>
</evidence>
<dbReference type="PANTHER" id="PTHR43674">
    <property type="entry name" value="NITRILASE C965.09-RELATED"/>
    <property type="match status" value="1"/>
</dbReference>
<keyword evidence="4" id="KW-1185">Reference proteome</keyword>
<feature type="domain" description="CN hydrolase" evidence="2">
    <location>
        <begin position="41"/>
        <end position="319"/>
    </location>
</feature>
<dbReference type="PANTHER" id="PTHR43674:SF2">
    <property type="entry name" value="BETA-UREIDOPROPIONASE"/>
    <property type="match status" value="1"/>
</dbReference>
<organism evidence="3 4">
    <name type="scientific">Thermoanaerobacter uzonensis DSM 18761</name>
    <dbReference type="NCBI Taxonomy" id="1123369"/>
    <lineage>
        <taxon>Bacteria</taxon>
        <taxon>Bacillati</taxon>
        <taxon>Bacillota</taxon>
        <taxon>Clostridia</taxon>
        <taxon>Thermoanaerobacterales</taxon>
        <taxon>Thermoanaerobacteraceae</taxon>
        <taxon>Thermoanaerobacter</taxon>
    </lineage>
</organism>
<reference evidence="4" key="1">
    <citation type="submission" date="2016-11" db="EMBL/GenBank/DDBJ databases">
        <authorList>
            <person name="Varghese N."/>
            <person name="Submissions S."/>
        </authorList>
    </citation>
    <scope>NUCLEOTIDE SEQUENCE [LARGE SCALE GENOMIC DNA]</scope>
    <source>
        <strain evidence="4">DSM 18761</strain>
    </source>
</reference>
<protein>
    <submittedName>
        <fullName evidence="3">Predicted amidohydrolase</fullName>
    </submittedName>
</protein>
<dbReference type="InterPro" id="IPR036526">
    <property type="entry name" value="C-N_Hydrolase_sf"/>
</dbReference>
<dbReference type="PROSITE" id="PS50263">
    <property type="entry name" value="CN_HYDROLASE"/>
    <property type="match status" value="1"/>
</dbReference>
<gene>
    <name evidence="3" type="ORF">SAMN02745195_01497</name>
</gene>
<dbReference type="Gene3D" id="3.60.110.10">
    <property type="entry name" value="Carbon-nitrogen hydrolase"/>
    <property type="match status" value="1"/>
</dbReference>
<dbReference type="RefSeq" id="WP_072968782.1">
    <property type="nucleotide sequence ID" value="NZ_FQUR01000011.1"/>
</dbReference>
<accession>A0A1M4XKJ7</accession>
<keyword evidence="1 3" id="KW-0378">Hydrolase</keyword>
<dbReference type="AlphaFoldDB" id="A0A1M4XKJ7"/>
<dbReference type="EMBL" id="FQUR01000011">
    <property type="protein sequence ID" value="SHE93960.1"/>
    <property type="molecule type" value="Genomic_DNA"/>
</dbReference>
<dbReference type="Proteomes" id="UP000184127">
    <property type="component" value="Unassembled WGS sequence"/>
</dbReference>
<sequence length="357" mass="40809">MKNVLEFIFDRNMNAKKINNYLRQVKGIKDKKISSKDKDNVRISCVERQIKVVKSIEEYANLLKGFVEEAAQRESDIVVFPEYNFFDLLGLIPAFSRINDYLNKKAQKGEKLEDGVSGEGLLRFIFQSISKSSQRAIEEIMTGFAKKYGIYIYTGSYIINENGNLYNGGALVSREGKILGRQKKIHLTDFEEKIGLKRENELEIFSLDIGKIACPVCMDATYFETFKIASQKGAEIVILPIANMEEYNFWRALRGIWPRVQESYVYGVKASLNGRIGGIHFTGKAGIFAPIDMTDNKDGIIAISPHYEGDYLVTSDINIAKLYEAREMAEYYGDVNEEFERDYYGKVYSNFKRGDKI</sequence>
<dbReference type="InterPro" id="IPR050345">
    <property type="entry name" value="Aliph_Amidase/BUP"/>
</dbReference>
<name>A0A1M4XKJ7_9THEO</name>
<evidence type="ECO:0000313" key="4">
    <source>
        <dbReference type="Proteomes" id="UP000184127"/>
    </source>
</evidence>
<evidence type="ECO:0000259" key="2">
    <source>
        <dbReference type="PROSITE" id="PS50263"/>
    </source>
</evidence>
<evidence type="ECO:0000256" key="1">
    <source>
        <dbReference type="ARBA" id="ARBA00022801"/>
    </source>
</evidence>
<dbReference type="SUPFAM" id="SSF56317">
    <property type="entry name" value="Carbon-nitrogen hydrolase"/>
    <property type="match status" value="1"/>
</dbReference>
<dbReference type="InterPro" id="IPR003010">
    <property type="entry name" value="C-N_Hydrolase"/>
</dbReference>
<proteinExistence type="predicted"/>
<dbReference type="Pfam" id="PF00795">
    <property type="entry name" value="CN_hydrolase"/>
    <property type="match status" value="1"/>
</dbReference>
<dbReference type="GO" id="GO:0016811">
    <property type="term" value="F:hydrolase activity, acting on carbon-nitrogen (but not peptide) bonds, in linear amides"/>
    <property type="evidence" value="ECO:0007669"/>
    <property type="project" value="UniProtKB-ARBA"/>
</dbReference>